<keyword evidence="5" id="KW-0460">Magnesium</keyword>
<evidence type="ECO:0000256" key="1">
    <source>
        <dbReference type="ARBA" id="ARBA00001968"/>
    </source>
</evidence>
<evidence type="ECO:0000313" key="7">
    <source>
        <dbReference type="Proteomes" id="UP000051681"/>
    </source>
</evidence>
<comment type="cofactor">
    <cofactor evidence="5">
        <name>Mg(2+)</name>
        <dbReference type="ChEBI" id="CHEBI:18420"/>
    </cofactor>
</comment>
<keyword evidence="6" id="KW-0456">Lyase</keyword>
<comment type="cofactor">
    <cofactor evidence="1">
        <name>a divalent metal cation</name>
        <dbReference type="ChEBI" id="CHEBI:60240"/>
    </cofactor>
</comment>
<gene>
    <name evidence="6" type="primary">proA_2</name>
    <name evidence="6" type="ORF">TM5383_01340</name>
</gene>
<protein>
    <recommendedName>
        <fullName evidence="2">Putative 4-hydroxy-4-methyl-2-oxoglutarate aldolase</fullName>
    </recommendedName>
    <alternativeName>
        <fullName evidence="3">Regulator of ribonuclease activity homolog</fullName>
    </alternativeName>
    <alternativeName>
        <fullName evidence="4">RraA-like protein</fullName>
    </alternativeName>
</protein>
<feature type="binding site" evidence="5">
    <location>
        <begin position="97"/>
        <end position="100"/>
    </location>
    <ligand>
        <name>substrate</name>
    </ligand>
</feature>
<dbReference type="STRING" id="340021.TM5383_01340"/>
<dbReference type="AlphaFoldDB" id="A0A0P1GP49"/>
<dbReference type="InterPro" id="IPR036704">
    <property type="entry name" value="RraA/RraA-like_sf"/>
</dbReference>
<dbReference type="PANTHER" id="PTHR33254:SF4">
    <property type="entry name" value="4-HYDROXY-4-METHYL-2-OXOGLUTARATE ALDOLASE 3-RELATED"/>
    <property type="match status" value="1"/>
</dbReference>
<dbReference type="GO" id="GO:0016829">
    <property type="term" value="F:lyase activity"/>
    <property type="evidence" value="ECO:0007669"/>
    <property type="project" value="UniProtKB-KW"/>
</dbReference>
<proteinExistence type="predicted"/>
<evidence type="ECO:0000256" key="4">
    <source>
        <dbReference type="ARBA" id="ARBA00030169"/>
    </source>
</evidence>
<dbReference type="Proteomes" id="UP000051681">
    <property type="component" value="Unassembled WGS sequence"/>
</dbReference>
<feature type="binding site" evidence="5">
    <location>
        <position position="120"/>
    </location>
    <ligand>
        <name>Mg(2+)</name>
        <dbReference type="ChEBI" id="CHEBI:18420"/>
    </ligand>
</feature>
<evidence type="ECO:0000256" key="5">
    <source>
        <dbReference type="PIRSR" id="PIRSR605493-1"/>
    </source>
</evidence>
<dbReference type="Gene3D" id="3.50.30.40">
    <property type="entry name" value="Ribonuclease E inhibitor RraA/RraA-like"/>
    <property type="match status" value="1"/>
</dbReference>
<dbReference type="InterPro" id="IPR005493">
    <property type="entry name" value="RraA/RraA-like"/>
</dbReference>
<dbReference type="Pfam" id="PF03737">
    <property type="entry name" value="RraA-like"/>
    <property type="match status" value="1"/>
</dbReference>
<dbReference type="SUPFAM" id="SSF89562">
    <property type="entry name" value="RraA-like"/>
    <property type="match status" value="1"/>
</dbReference>
<evidence type="ECO:0000313" key="6">
    <source>
        <dbReference type="EMBL" id="CUH84135.1"/>
    </source>
</evidence>
<accession>A0A0P1GP49</accession>
<keyword evidence="7" id="KW-1185">Reference proteome</keyword>
<reference evidence="6 7" key="1">
    <citation type="submission" date="2015-09" db="EMBL/GenBank/DDBJ databases">
        <authorList>
            <consortium name="Swine Surveillance"/>
        </authorList>
    </citation>
    <scope>NUCLEOTIDE SEQUENCE [LARGE SCALE GENOMIC DNA]</scope>
    <source>
        <strain evidence="6 7">CECT 8383</strain>
    </source>
</reference>
<keyword evidence="5" id="KW-0479">Metal-binding</keyword>
<dbReference type="RefSeq" id="WP_058318219.1">
    <property type="nucleotide sequence ID" value="NZ_CYSF01000006.1"/>
</dbReference>
<sequence length="244" mass="25512">MENGYHISPMPAQLPAAVIEAFDGVSVATVGHLLWDGFLDHRQITARQPDTRIIGTAVTIRLPSPDTALLHYLTARLRPGDVVVIDRCGDTRMACLGGNVGLAMAVAGAAGAIVDGPICDPDEIREHGFAVWSNGVSPITTRRMDPPMGQLNVPVTCGGVTVHPGDVIIADESGVLCVPRANAMTVAAAASKKEAVSGGRQQQLRDGANLSVLTGAEERVAKYLIPAADAAVDPTIKKNQEQGQ</sequence>
<dbReference type="EMBL" id="CYSF01000006">
    <property type="protein sequence ID" value="CUH84135.1"/>
    <property type="molecule type" value="Genomic_DNA"/>
</dbReference>
<dbReference type="GO" id="GO:0046872">
    <property type="term" value="F:metal ion binding"/>
    <property type="evidence" value="ECO:0007669"/>
    <property type="project" value="UniProtKB-KW"/>
</dbReference>
<name>A0A0P1GP49_9RHOB</name>
<dbReference type="CDD" id="cd16841">
    <property type="entry name" value="RraA_family"/>
    <property type="match status" value="1"/>
</dbReference>
<organism evidence="6 7">
    <name type="scientific">Thalassovita mediterranea</name>
    <dbReference type="NCBI Taxonomy" id="340021"/>
    <lineage>
        <taxon>Bacteria</taxon>
        <taxon>Pseudomonadati</taxon>
        <taxon>Pseudomonadota</taxon>
        <taxon>Alphaproteobacteria</taxon>
        <taxon>Rhodobacterales</taxon>
        <taxon>Roseobacteraceae</taxon>
        <taxon>Thalassovita</taxon>
    </lineage>
</organism>
<evidence type="ECO:0000256" key="2">
    <source>
        <dbReference type="ARBA" id="ARBA00016549"/>
    </source>
</evidence>
<dbReference type="PANTHER" id="PTHR33254">
    <property type="entry name" value="4-HYDROXY-4-METHYL-2-OXOGLUTARATE ALDOLASE 3-RELATED"/>
    <property type="match status" value="1"/>
</dbReference>
<dbReference type="OrthoDB" id="9812532at2"/>
<evidence type="ECO:0000256" key="3">
    <source>
        <dbReference type="ARBA" id="ARBA00029596"/>
    </source>
</evidence>